<name>A0A9D3YDW5_DREPO</name>
<organism evidence="1 2">
    <name type="scientific">Dreissena polymorpha</name>
    <name type="common">Zebra mussel</name>
    <name type="synonym">Mytilus polymorpha</name>
    <dbReference type="NCBI Taxonomy" id="45954"/>
    <lineage>
        <taxon>Eukaryota</taxon>
        <taxon>Metazoa</taxon>
        <taxon>Spiralia</taxon>
        <taxon>Lophotrochozoa</taxon>
        <taxon>Mollusca</taxon>
        <taxon>Bivalvia</taxon>
        <taxon>Autobranchia</taxon>
        <taxon>Heteroconchia</taxon>
        <taxon>Euheterodonta</taxon>
        <taxon>Imparidentia</taxon>
        <taxon>Neoheterodontei</taxon>
        <taxon>Myida</taxon>
        <taxon>Dreissenoidea</taxon>
        <taxon>Dreissenidae</taxon>
        <taxon>Dreissena</taxon>
    </lineage>
</organism>
<dbReference type="EMBL" id="JAIWYP010000016">
    <property type="protein sequence ID" value="KAH3698600.1"/>
    <property type="molecule type" value="Genomic_DNA"/>
</dbReference>
<protein>
    <submittedName>
        <fullName evidence="1">Uncharacterized protein</fullName>
    </submittedName>
</protein>
<accession>A0A9D3YDW5</accession>
<evidence type="ECO:0000313" key="1">
    <source>
        <dbReference type="EMBL" id="KAH3698600.1"/>
    </source>
</evidence>
<evidence type="ECO:0000313" key="2">
    <source>
        <dbReference type="Proteomes" id="UP000828390"/>
    </source>
</evidence>
<keyword evidence="2" id="KW-1185">Reference proteome</keyword>
<reference evidence="1" key="1">
    <citation type="journal article" date="2019" name="bioRxiv">
        <title>The Genome of the Zebra Mussel, Dreissena polymorpha: A Resource for Invasive Species Research.</title>
        <authorList>
            <person name="McCartney M.A."/>
            <person name="Auch B."/>
            <person name="Kono T."/>
            <person name="Mallez S."/>
            <person name="Zhang Y."/>
            <person name="Obille A."/>
            <person name="Becker A."/>
            <person name="Abrahante J.E."/>
            <person name="Garbe J."/>
            <person name="Badalamenti J.P."/>
            <person name="Herman A."/>
            <person name="Mangelson H."/>
            <person name="Liachko I."/>
            <person name="Sullivan S."/>
            <person name="Sone E.D."/>
            <person name="Koren S."/>
            <person name="Silverstein K.A.T."/>
            <person name="Beckman K.B."/>
            <person name="Gohl D.M."/>
        </authorList>
    </citation>
    <scope>NUCLEOTIDE SEQUENCE</scope>
    <source>
        <strain evidence="1">Duluth1</strain>
        <tissue evidence="1">Whole animal</tissue>
    </source>
</reference>
<sequence length="63" mass="6833">MGVMAFRPAMLKLSLRNGALWSGATLTVIKSWLSLRNGALWSGATLTVIKSRKALLWNANAAF</sequence>
<dbReference type="Proteomes" id="UP000828390">
    <property type="component" value="Unassembled WGS sequence"/>
</dbReference>
<gene>
    <name evidence="1" type="ORF">DPMN_086143</name>
</gene>
<proteinExistence type="predicted"/>
<reference evidence="1" key="2">
    <citation type="submission" date="2020-11" db="EMBL/GenBank/DDBJ databases">
        <authorList>
            <person name="McCartney M.A."/>
            <person name="Auch B."/>
            <person name="Kono T."/>
            <person name="Mallez S."/>
            <person name="Becker A."/>
            <person name="Gohl D.M."/>
            <person name="Silverstein K.A.T."/>
            <person name="Koren S."/>
            <person name="Bechman K.B."/>
            <person name="Herman A."/>
            <person name="Abrahante J.E."/>
            <person name="Garbe J."/>
        </authorList>
    </citation>
    <scope>NUCLEOTIDE SEQUENCE</scope>
    <source>
        <strain evidence="1">Duluth1</strain>
        <tissue evidence="1">Whole animal</tissue>
    </source>
</reference>
<dbReference type="AlphaFoldDB" id="A0A9D3YDW5"/>
<comment type="caution">
    <text evidence="1">The sequence shown here is derived from an EMBL/GenBank/DDBJ whole genome shotgun (WGS) entry which is preliminary data.</text>
</comment>